<keyword evidence="3" id="KW-1185">Reference proteome</keyword>
<evidence type="ECO:0000313" key="3">
    <source>
        <dbReference type="Proteomes" id="UP000446658"/>
    </source>
</evidence>
<dbReference type="Gene3D" id="3.30.70.120">
    <property type="match status" value="1"/>
</dbReference>
<dbReference type="InterPro" id="IPR015867">
    <property type="entry name" value="N-reg_PII/ATP_PRibTrfase_C"/>
</dbReference>
<dbReference type="GO" id="GO:0010038">
    <property type="term" value="P:response to metal ion"/>
    <property type="evidence" value="ECO:0007669"/>
    <property type="project" value="InterPro"/>
</dbReference>
<organism evidence="2 3">
    <name type="scientific">Paludibacterium denitrificans</name>
    <dbReference type="NCBI Taxonomy" id="2675226"/>
    <lineage>
        <taxon>Bacteria</taxon>
        <taxon>Pseudomonadati</taxon>
        <taxon>Pseudomonadota</taxon>
        <taxon>Betaproteobacteria</taxon>
        <taxon>Neisseriales</taxon>
        <taxon>Chromobacteriaceae</taxon>
        <taxon>Paludibacterium</taxon>
    </lineage>
</organism>
<accession>A0A844G994</accession>
<sequence length="106" mass="11608">MKYLLVICNAPDAATARQLASTLVAEQLAACVNILAPCLSVYRWQGQLEETEEIPLLIKTTQPAYAALQAGLAELHPYEVPEIIALDIEQGLPAYLTWVSSLHAFK</sequence>
<evidence type="ECO:0000313" key="2">
    <source>
        <dbReference type="EMBL" id="MTD32986.1"/>
    </source>
</evidence>
<gene>
    <name evidence="2" type="ORF">GKE73_06505</name>
</gene>
<evidence type="ECO:0000256" key="1">
    <source>
        <dbReference type="ARBA" id="ARBA00010169"/>
    </source>
</evidence>
<protein>
    <submittedName>
        <fullName evidence="2">Divalent cation tolerance protein CutA</fullName>
    </submittedName>
</protein>
<dbReference type="Pfam" id="PF03091">
    <property type="entry name" value="CutA1"/>
    <property type="match status" value="1"/>
</dbReference>
<dbReference type="InterPro" id="IPR004323">
    <property type="entry name" value="Ion_tolerance_CutA"/>
</dbReference>
<dbReference type="PANTHER" id="PTHR23419">
    <property type="entry name" value="DIVALENT CATION TOLERANCE CUTA-RELATED"/>
    <property type="match status" value="1"/>
</dbReference>
<dbReference type="GO" id="GO:0005507">
    <property type="term" value="F:copper ion binding"/>
    <property type="evidence" value="ECO:0007669"/>
    <property type="project" value="TreeGrafter"/>
</dbReference>
<dbReference type="EMBL" id="WLYX01000001">
    <property type="protein sequence ID" value="MTD32986.1"/>
    <property type="molecule type" value="Genomic_DNA"/>
</dbReference>
<dbReference type="RefSeq" id="WP_230369643.1">
    <property type="nucleotide sequence ID" value="NZ_WLYX01000001.1"/>
</dbReference>
<name>A0A844G994_9NEIS</name>
<dbReference type="Proteomes" id="UP000446658">
    <property type="component" value="Unassembled WGS sequence"/>
</dbReference>
<comment type="similarity">
    <text evidence="1">Belongs to the CutA family.</text>
</comment>
<dbReference type="SUPFAM" id="SSF54913">
    <property type="entry name" value="GlnB-like"/>
    <property type="match status" value="1"/>
</dbReference>
<reference evidence="2 3" key="1">
    <citation type="submission" date="2019-11" db="EMBL/GenBank/DDBJ databases">
        <title>Draft genome sequence of Paludibacterium sp. dN18-1.</title>
        <authorList>
            <person name="Im W.-T."/>
        </authorList>
    </citation>
    <scope>NUCLEOTIDE SEQUENCE [LARGE SCALE GENOMIC DNA]</scope>
    <source>
        <strain evidence="3">dN 18-1</strain>
    </source>
</reference>
<comment type="caution">
    <text evidence="2">The sequence shown here is derived from an EMBL/GenBank/DDBJ whole genome shotgun (WGS) entry which is preliminary data.</text>
</comment>
<dbReference type="PANTHER" id="PTHR23419:SF8">
    <property type="entry name" value="FI09726P"/>
    <property type="match status" value="1"/>
</dbReference>
<dbReference type="InterPro" id="IPR011322">
    <property type="entry name" value="N-reg_PII-like_a/b"/>
</dbReference>
<proteinExistence type="inferred from homology"/>
<dbReference type="AlphaFoldDB" id="A0A844G994"/>